<dbReference type="STRING" id="314265.R2601_09997"/>
<proteinExistence type="predicted"/>
<dbReference type="Pfam" id="PF08448">
    <property type="entry name" value="PAS_4"/>
    <property type="match status" value="1"/>
</dbReference>
<dbReference type="Pfam" id="PF01590">
    <property type="entry name" value="GAF"/>
    <property type="match status" value="1"/>
</dbReference>
<evidence type="ECO:0000313" key="11">
    <source>
        <dbReference type="Proteomes" id="UP000006230"/>
    </source>
</evidence>
<dbReference type="InterPro" id="IPR003018">
    <property type="entry name" value="GAF"/>
</dbReference>
<comment type="caution">
    <text evidence="10">The sequence shown here is derived from an EMBL/GenBank/DDBJ whole genome shotgun (WGS) entry which is preliminary data.</text>
</comment>
<dbReference type="eggNOG" id="COG2203">
    <property type="taxonomic scope" value="Bacteria"/>
</dbReference>
<dbReference type="OrthoDB" id="9816309at2"/>
<evidence type="ECO:0000313" key="10">
    <source>
        <dbReference type="EMBL" id="EAU46379.1"/>
    </source>
</evidence>
<dbReference type="SMART" id="SM00911">
    <property type="entry name" value="HWE_HK"/>
    <property type="match status" value="1"/>
</dbReference>
<keyword evidence="7" id="KW-0067">ATP-binding</keyword>
<dbReference type="AlphaFoldDB" id="Q0FQ68"/>
<dbReference type="GO" id="GO:0004673">
    <property type="term" value="F:protein histidine kinase activity"/>
    <property type="evidence" value="ECO:0007669"/>
    <property type="project" value="UniProtKB-EC"/>
</dbReference>
<dbReference type="EC" id="2.7.13.3" evidence="2"/>
<dbReference type="PANTHER" id="PTHR41523:SF8">
    <property type="entry name" value="ETHYLENE RESPONSE SENSOR PROTEIN"/>
    <property type="match status" value="1"/>
</dbReference>
<dbReference type="HOGENOM" id="CLU_000445_114_57_5"/>
<sequence length="524" mass="58550">MARRIREFDWSEHPLGPSEDWPAALRSALGIALNSAFPTCIYWGPELRLLYNDSWSHIPGPRHPGCLGEPAAEVWSDIWHIIEPQFAQAISTGEGVYFRDQMLPMRRFGVEEETYWTYNFTPIRDDDGSIGGVFNSGNETTRQVLQQENTRFLLELSDVFRNVTDLAELRRCSIAMLGAHLGVDRVGLRERVQDGLRAKMPVIEQWAAEGVPPVPSGMARAPILDAAWQQLLDGRVIRLDGTDPTRAAIDRTVLDSLNCEAALAVPWVEDGRTEAILFVHSCKARHWTDLELETVEQVLSRMKALMDRARAAERERLMSDEINHRSRNLLAVVQGIVRLARPEEPEVMRAKLIDRLSALAQNHSLLADQRWEPVALSRLLSQELAPYAGGGEIRVSMSGPAVVLSSEECQMLGMVVHELVTNASKHGALKDAGGALDVSWDVTDGRLHLDWIETVAGPLDREGFDVPGFGSSLLRLMIELQLEGKLVRELTPTGLHCVIDVPWARRDASQREPADREVERIAVT</sequence>
<dbReference type="SUPFAM" id="SSF55785">
    <property type="entry name" value="PYP-like sensor domain (PAS domain)"/>
    <property type="match status" value="1"/>
</dbReference>
<dbReference type="InterPro" id="IPR035965">
    <property type="entry name" value="PAS-like_dom_sf"/>
</dbReference>
<evidence type="ECO:0000256" key="5">
    <source>
        <dbReference type="ARBA" id="ARBA00022741"/>
    </source>
</evidence>
<keyword evidence="5" id="KW-0547">Nucleotide-binding</keyword>
<evidence type="ECO:0000256" key="4">
    <source>
        <dbReference type="ARBA" id="ARBA00022679"/>
    </source>
</evidence>
<feature type="domain" description="GAF" evidence="8">
    <location>
        <begin position="165"/>
        <end position="316"/>
    </location>
</feature>
<accession>Q0FQ68</accession>
<evidence type="ECO:0000259" key="8">
    <source>
        <dbReference type="SMART" id="SM00065"/>
    </source>
</evidence>
<keyword evidence="4" id="KW-0808">Transferase</keyword>
<dbReference type="Gene3D" id="3.30.450.20">
    <property type="entry name" value="PAS domain"/>
    <property type="match status" value="1"/>
</dbReference>
<dbReference type="InterPro" id="IPR036890">
    <property type="entry name" value="HATPase_C_sf"/>
</dbReference>
<keyword evidence="3" id="KW-0597">Phosphoprotein</keyword>
<evidence type="ECO:0000256" key="2">
    <source>
        <dbReference type="ARBA" id="ARBA00012438"/>
    </source>
</evidence>
<dbReference type="InterPro" id="IPR013656">
    <property type="entry name" value="PAS_4"/>
</dbReference>
<comment type="catalytic activity">
    <reaction evidence="1">
        <text>ATP + protein L-histidine = ADP + protein N-phospho-L-histidine.</text>
        <dbReference type="EC" id="2.7.13.3"/>
    </reaction>
</comment>
<feature type="domain" description="Signal transduction histidine kinase HWE region" evidence="9">
    <location>
        <begin position="321"/>
        <end position="401"/>
    </location>
</feature>
<evidence type="ECO:0000256" key="7">
    <source>
        <dbReference type="ARBA" id="ARBA00022840"/>
    </source>
</evidence>
<evidence type="ECO:0000256" key="1">
    <source>
        <dbReference type="ARBA" id="ARBA00000085"/>
    </source>
</evidence>
<dbReference type="Pfam" id="PF07536">
    <property type="entry name" value="HWE_HK"/>
    <property type="match status" value="1"/>
</dbReference>
<dbReference type="Gene3D" id="3.30.565.10">
    <property type="entry name" value="Histidine kinase-like ATPase, C-terminal domain"/>
    <property type="match status" value="1"/>
</dbReference>
<gene>
    <name evidence="10" type="ORF">R2601_09997</name>
</gene>
<dbReference type="InterPro" id="IPR029016">
    <property type="entry name" value="GAF-like_dom_sf"/>
</dbReference>
<dbReference type="PANTHER" id="PTHR41523">
    <property type="entry name" value="TWO-COMPONENT SYSTEM SENSOR PROTEIN"/>
    <property type="match status" value="1"/>
</dbReference>
<evidence type="ECO:0000259" key="9">
    <source>
        <dbReference type="SMART" id="SM00911"/>
    </source>
</evidence>
<dbReference type="SUPFAM" id="SSF55781">
    <property type="entry name" value="GAF domain-like"/>
    <property type="match status" value="1"/>
</dbReference>
<dbReference type="SMART" id="SM00065">
    <property type="entry name" value="GAF"/>
    <property type="match status" value="1"/>
</dbReference>
<dbReference type="Gene3D" id="3.30.450.40">
    <property type="match status" value="1"/>
</dbReference>
<dbReference type="eggNOG" id="COG3920">
    <property type="taxonomic scope" value="Bacteria"/>
</dbReference>
<protein>
    <recommendedName>
        <fullName evidence="2">histidine kinase</fullName>
        <ecNumber evidence="2">2.7.13.3</ecNumber>
    </recommendedName>
</protein>
<dbReference type="GO" id="GO:0005524">
    <property type="term" value="F:ATP binding"/>
    <property type="evidence" value="ECO:0007669"/>
    <property type="project" value="UniProtKB-KW"/>
</dbReference>
<dbReference type="RefSeq" id="WP_007792980.1">
    <property type="nucleotide sequence ID" value="NZ_DS022276.1"/>
</dbReference>
<evidence type="ECO:0000256" key="6">
    <source>
        <dbReference type="ARBA" id="ARBA00022777"/>
    </source>
</evidence>
<dbReference type="Proteomes" id="UP000006230">
    <property type="component" value="Unassembled WGS sequence"/>
</dbReference>
<keyword evidence="11" id="KW-1185">Reference proteome</keyword>
<evidence type="ECO:0000256" key="3">
    <source>
        <dbReference type="ARBA" id="ARBA00022553"/>
    </source>
</evidence>
<organism evidence="10 11">
    <name type="scientific">Salipiger bermudensis (strain DSM 26914 / JCM 13377 / KCTC 12554 / HTCC2601)</name>
    <name type="common">Pelagibaca bermudensis</name>
    <dbReference type="NCBI Taxonomy" id="314265"/>
    <lineage>
        <taxon>Bacteria</taxon>
        <taxon>Pseudomonadati</taxon>
        <taxon>Pseudomonadota</taxon>
        <taxon>Alphaproteobacteria</taxon>
        <taxon>Rhodobacterales</taxon>
        <taxon>Roseobacteraceae</taxon>
        <taxon>Salipiger</taxon>
    </lineage>
</organism>
<dbReference type="EMBL" id="AATQ01000015">
    <property type="protein sequence ID" value="EAU46379.1"/>
    <property type="molecule type" value="Genomic_DNA"/>
</dbReference>
<reference evidence="10 11" key="1">
    <citation type="journal article" date="2010" name="J. Bacteriol.">
        <title>Genome sequences of Pelagibaca bermudensis HTCC2601T and Maritimibacter alkaliphilus HTCC2654T, the type strains of two marine Roseobacter genera.</title>
        <authorList>
            <person name="Thrash J.C."/>
            <person name="Cho J.C."/>
            <person name="Ferriera S."/>
            <person name="Johnson J."/>
            <person name="Vergin K.L."/>
            <person name="Giovannoni S.J."/>
        </authorList>
    </citation>
    <scope>NUCLEOTIDE SEQUENCE [LARGE SCALE GENOMIC DNA]</scope>
    <source>
        <strain evidence="11">DSM 26914 / JCM 13377 / KCTC 12554 / HTCC2601</strain>
    </source>
</reference>
<name>Q0FQ68_SALBH</name>
<keyword evidence="6 10" id="KW-0418">Kinase</keyword>
<dbReference type="InterPro" id="IPR011102">
    <property type="entry name" value="Sig_transdc_His_kinase_HWE"/>
</dbReference>